<evidence type="ECO:0000256" key="1">
    <source>
        <dbReference type="PROSITE-ProRule" id="PRU00221"/>
    </source>
</evidence>
<reference evidence="3 4" key="1">
    <citation type="submission" date="2024-02" db="EMBL/GenBank/DDBJ databases">
        <title>Chromosome-scale genome assembly of the rough periwinkle Littorina saxatilis.</title>
        <authorList>
            <person name="De Jode A."/>
            <person name="Faria R."/>
            <person name="Formenti G."/>
            <person name="Sims Y."/>
            <person name="Smith T.P."/>
            <person name="Tracey A."/>
            <person name="Wood J.M.D."/>
            <person name="Zagrodzka Z.B."/>
            <person name="Johannesson K."/>
            <person name="Butlin R.K."/>
            <person name="Leder E.H."/>
        </authorList>
    </citation>
    <scope>NUCLEOTIDE SEQUENCE [LARGE SCALE GENOMIC DNA]</scope>
    <source>
        <strain evidence="3">Snail1</strain>
        <tissue evidence="3">Muscle</tissue>
    </source>
</reference>
<sequence>MDKLATYSSDSEDNCSEEVSKGSDSSRKTSVSVSRKQKCFENENTHYNSSEVKLGQENNTKINFFGFDGDHSGKNPKETESSGEEENRVIHIRGSSVEVPKGDFWRYFSEAEVPKESENAADSAESRKRKFESPWIPKKHEKVQSLDTSKTRRHKESHKKCGRTNYPDSPVSSSDSYQSHGAGAEKHTPLQSDLTVKVYTVHPKISPHLNRHHGNHCASKESHRWAAHTGVINRISWCSVASFSHLLLSASMDSTVRVWNAWGQQTQCVRTLTPHSTAVRDAQWSVDGRRVLSCSYDRTAAITDVHTGQCQAQFEHSSYVSAGKFHPVTPHLVVTGTTDSIQVWDTRQPDIPARIFTHKEQLGQTQDLMFSHDGQELFSCGDVVTRESADRSVMAWDFRTGVILSNQIFQERYTVTRLCLHPTLSQFVAQTHAGYAAVFSTQRPYKMNKNKRFEGHKCAGYSVGLSLSQDGSLLYSGSSDGRLFCYNFNNGKRIRTLNSGGILLDVAAHPVLPSVVAGATWDGDIVVFQ</sequence>
<gene>
    <name evidence="3" type="ORF">V1264_019648</name>
</gene>
<dbReference type="SUPFAM" id="SSF50978">
    <property type="entry name" value="WD40 repeat-like"/>
    <property type="match status" value="1"/>
</dbReference>
<keyword evidence="4" id="KW-1185">Reference proteome</keyword>
<dbReference type="EMBL" id="JBAMIC010000008">
    <property type="protein sequence ID" value="KAK7105024.1"/>
    <property type="molecule type" value="Genomic_DNA"/>
</dbReference>
<dbReference type="AlphaFoldDB" id="A0AAN9BHL0"/>
<dbReference type="InterPro" id="IPR015943">
    <property type="entry name" value="WD40/YVTN_repeat-like_dom_sf"/>
</dbReference>
<name>A0AAN9BHL0_9CAEN</name>
<feature type="compositionally biased region" description="Low complexity" evidence="2">
    <location>
        <begin position="166"/>
        <end position="179"/>
    </location>
</feature>
<dbReference type="InterPro" id="IPR053053">
    <property type="entry name" value="WD_repeat_protein"/>
</dbReference>
<feature type="region of interest" description="Disordered" evidence="2">
    <location>
        <begin position="1"/>
        <end position="95"/>
    </location>
</feature>
<feature type="compositionally biased region" description="Basic residues" evidence="2">
    <location>
        <begin position="151"/>
        <end position="162"/>
    </location>
</feature>
<accession>A0AAN9BHL0</accession>
<dbReference type="PROSITE" id="PS50082">
    <property type="entry name" value="WD_REPEATS_2"/>
    <property type="match status" value="1"/>
</dbReference>
<dbReference type="Gene3D" id="2.130.10.10">
    <property type="entry name" value="YVTN repeat-like/Quinoprotein amine dehydrogenase"/>
    <property type="match status" value="1"/>
</dbReference>
<organism evidence="3 4">
    <name type="scientific">Littorina saxatilis</name>
    <dbReference type="NCBI Taxonomy" id="31220"/>
    <lineage>
        <taxon>Eukaryota</taxon>
        <taxon>Metazoa</taxon>
        <taxon>Spiralia</taxon>
        <taxon>Lophotrochozoa</taxon>
        <taxon>Mollusca</taxon>
        <taxon>Gastropoda</taxon>
        <taxon>Caenogastropoda</taxon>
        <taxon>Littorinimorpha</taxon>
        <taxon>Littorinoidea</taxon>
        <taxon>Littorinidae</taxon>
        <taxon>Littorina</taxon>
    </lineage>
</organism>
<evidence type="ECO:0000313" key="4">
    <source>
        <dbReference type="Proteomes" id="UP001374579"/>
    </source>
</evidence>
<comment type="caution">
    <text evidence="3">The sequence shown here is derived from an EMBL/GenBank/DDBJ whole genome shotgun (WGS) entry which is preliminary data.</text>
</comment>
<feature type="region of interest" description="Disordered" evidence="2">
    <location>
        <begin position="113"/>
        <end position="191"/>
    </location>
</feature>
<proteinExistence type="predicted"/>
<dbReference type="Pfam" id="PF00400">
    <property type="entry name" value="WD40"/>
    <property type="match status" value="3"/>
</dbReference>
<evidence type="ECO:0000256" key="2">
    <source>
        <dbReference type="SAM" id="MobiDB-lite"/>
    </source>
</evidence>
<dbReference type="PANTHER" id="PTHR44566">
    <property type="entry name" value="TRANSDUCIN/WD40 REPEAT-LIKE SUPERFAMILY PROTEIN"/>
    <property type="match status" value="1"/>
</dbReference>
<feature type="compositionally biased region" description="Basic and acidic residues" evidence="2">
    <location>
        <begin position="68"/>
        <end position="89"/>
    </location>
</feature>
<evidence type="ECO:0008006" key="5">
    <source>
        <dbReference type="Google" id="ProtNLM"/>
    </source>
</evidence>
<evidence type="ECO:0000313" key="3">
    <source>
        <dbReference type="EMBL" id="KAK7105024.1"/>
    </source>
</evidence>
<feature type="repeat" description="WD" evidence="1">
    <location>
        <begin position="225"/>
        <end position="260"/>
    </location>
</feature>
<keyword evidence="1" id="KW-0853">WD repeat</keyword>
<dbReference type="SMART" id="SM00320">
    <property type="entry name" value="WD40"/>
    <property type="match status" value="5"/>
</dbReference>
<dbReference type="Proteomes" id="UP001374579">
    <property type="component" value="Unassembled WGS sequence"/>
</dbReference>
<protein>
    <recommendedName>
        <fullName evidence="5">WD repeat-containing protein 25</fullName>
    </recommendedName>
</protein>
<dbReference type="PANTHER" id="PTHR44566:SF1">
    <property type="entry name" value="WD REPEAT-CONTAINING PROTEIN 25"/>
    <property type="match status" value="1"/>
</dbReference>
<dbReference type="InterPro" id="IPR001680">
    <property type="entry name" value="WD40_rpt"/>
</dbReference>
<feature type="compositionally biased region" description="Polar residues" evidence="2">
    <location>
        <begin position="45"/>
        <end position="62"/>
    </location>
</feature>
<dbReference type="InterPro" id="IPR036322">
    <property type="entry name" value="WD40_repeat_dom_sf"/>
</dbReference>
<feature type="compositionally biased region" description="Basic and acidic residues" evidence="2">
    <location>
        <begin position="18"/>
        <end position="27"/>
    </location>
</feature>